<dbReference type="RefSeq" id="WP_067037911.1">
    <property type="nucleotide sequence ID" value="NZ_FLRA01000023.1"/>
</dbReference>
<protein>
    <submittedName>
        <fullName evidence="1">Elongation factor P hydroxylase</fullName>
        <ecNumber evidence="1">1.14.-.-</ecNumber>
    </submittedName>
</protein>
<dbReference type="EMBL" id="FLRA01000023">
    <property type="protein sequence ID" value="SBT18818.1"/>
    <property type="molecule type" value="Genomic_DNA"/>
</dbReference>
<dbReference type="EMBL" id="FLRB01000013">
    <property type="protein sequence ID" value="SBT21773.1"/>
    <property type="molecule type" value="Genomic_DNA"/>
</dbReference>
<dbReference type="AlphaFoldDB" id="A0A1C3JU98"/>
<evidence type="ECO:0000313" key="2">
    <source>
        <dbReference type="EMBL" id="SBT21773.1"/>
    </source>
</evidence>
<dbReference type="GO" id="GO:0016491">
    <property type="term" value="F:oxidoreductase activity"/>
    <property type="evidence" value="ECO:0007669"/>
    <property type="project" value="UniProtKB-KW"/>
</dbReference>
<dbReference type="Proteomes" id="UP000092840">
    <property type="component" value="Unassembled WGS sequence"/>
</dbReference>
<accession>A0A1C3JU98</accession>
<dbReference type="Pfam" id="PF04315">
    <property type="entry name" value="EpmC"/>
    <property type="match status" value="1"/>
</dbReference>
<keyword evidence="1" id="KW-0648">Protein biosynthesis</keyword>
<proteinExistence type="predicted"/>
<dbReference type="InterPro" id="IPR007411">
    <property type="entry name" value="EpmC"/>
</dbReference>
<organism evidence="1 4">
    <name type="scientific">Marinomonas gallaica</name>
    <dbReference type="NCBI Taxonomy" id="1806667"/>
    <lineage>
        <taxon>Bacteria</taxon>
        <taxon>Pseudomonadati</taxon>
        <taxon>Pseudomonadota</taxon>
        <taxon>Gammaproteobacteria</taxon>
        <taxon>Oceanospirillales</taxon>
        <taxon>Oceanospirillaceae</taxon>
        <taxon>Marinomonas</taxon>
    </lineage>
</organism>
<dbReference type="OrthoDB" id="5298591at2"/>
<gene>
    <name evidence="1" type="primary">epmC</name>
    <name evidence="1" type="ORF">MGA5115_02968</name>
    <name evidence="2" type="ORF">MGA5116_02372</name>
</gene>
<keyword evidence="3" id="KW-1185">Reference proteome</keyword>
<reference evidence="2 3" key="1">
    <citation type="submission" date="2016-06" db="EMBL/GenBank/DDBJ databases">
        <authorList>
            <person name="Rodrigo-Torres L."/>
            <person name="Arahal D.R."/>
        </authorList>
    </citation>
    <scope>NUCLEOTIDE SEQUENCE [LARGE SCALE GENOMIC DNA]</scope>
    <source>
        <strain evidence="2 3">CECT 5116</strain>
    </source>
</reference>
<reference evidence="1 4" key="2">
    <citation type="submission" date="2016-06" db="EMBL/GenBank/DDBJ databases">
        <authorList>
            <person name="Kjaerup R.B."/>
            <person name="Dalgaard T.S."/>
            <person name="Juul-Madsen H.R."/>
        </authorList>
    </citation>
    <scope>NUCLEOTIDE SEQUENCE [LARGE SCALE GENOMIC DNA]</scope>
    <source>
        <strain evidence="1 4">CECT 5115</strain>
    </source>
</reference>
<dbReference type="Proteomes" id="UP000092871">
    <property type="component" value="Unassembled WGS sequence"/>
</dbReference>
<keyword evidence="1" id="KW-0251">Elongation factor</keyword>
<name>A0A1C3JU98_9GAMM</name>
<dbReference type="GO" id="GO:0003746">
    <property type="term" value="F:translation elongation factor activity"/>
    <property type="evidence" value="ECO:0007669"/>
    <property type="project" value="UniProtKB-KW"/>
</dbReference>
<evidence type="ECO:0000313" key="3">
    <source>
        <dbReference type="Proteomes" id="UP000092840"/>
    </source>
</evidence>
<keyword evidence="1" id="KW-0560">Oxidoreductase</keyword>
<evidence type="ECO:0000313" key="4">
    <source>
        <dbReference type="Proteomes" id="UP000092871"/>
    </source>
</evidence>
<dbReference type="EC" id="1.14.-.-" evidence="1"/>
<sequence>MNASFLEKTFHDVFFSAYSTVLKGGFDEPFYLAKDPQGISQIQYRYDYPSSALHEVSHWCVAGYERRKQDDFGYWYAEDGRSLEQQKEFERFEVQPQAYECIFHWACAMSFEVSVDNLALPDYDAKPFRNAVLDKVRTLIDSDIPERVLTYAEALYTNHYQAPAASLLHHLRECHENYCR</sequence>
<evidence type="ECO:0000313" key="1">
    <source>
        <dbReference type="EMBL" id="SBT18818.1"/>
    </source>
</evidence>